<dbReference type="RefSeq" id="WP_391937746.1">
    <property type="nucleotide sequence ID" value="NZ_JBIBSM010000029.1"/>
</dbReference>
<feature type="chain" id="PRO_5045734076" description="Secreted protein" evidence="1">
    <location>
        <begin position="31"/>
        <end position="104"/>
    </location>
</feature>
<dbReference type="EMBL" id="JBIBSM010000029">
    <property type="protein sequence ID" value="MFF8280980.1"/>
    <property type="molecule type" value="Genomic_DNA"/>
</dbReference>
<keyword evidence="1" id="KW-0732">Signal</keyword>
<organism evidence="2 3">
    <name type="scientific">Streptomyces lateritius</name>
    <dbReference type="NCBI Taxonomy" id="67313"/>
    <lineage>
        <taxon>Bacteria</taxon>
        <taxon>Bacillati</taxon>
        <taxon>Actinomycetota</taxon>
        <taxon>Actinomycetes</taxon>
        <taxon>Kitasatosporales</taxon>
        <taxon>Streptomycetaceae</taxon>
        <taxon>Streptomyces</taxon>
    </lineage>
</organism>
<comment type="caution">
    <text evidence="2">The sequence shown here is derived from an EMBL/GenBank/DDBJ whole genome shotgun (WGS) entry which is preliminary data.</text>
</comment>
<feature type="signal peptide" evidence="1">
    <location>
        <begin position="1"/>
        <end position="30"/>
    </location>
</feature>
<reference evidence="2 3" key="1">
    <citation type="submission" date="2024-10" db="EMBL/GenBank/DDBJ databases">
        <title>The Natural Products Discovery Center: Release of the First 8490 Sequenced Strains for Exploring Actinobacteria Biosynthetic Diversity.</title>
        <authorList>
            <person name="Kalkreuter E."/>
            <person name="Kautsar S.A."/>
            <person name="Yang D."/>
            <person name="Bader C.D."/>
            <person name="Teijaro C.N."/>
            <person name="Fluegel L."/>
            <person name="Davis C.M."/>
            <person name="Simpson J.R."/>
            <person name="Lauterbach L."/>
            <person name="Steele A.D."/>
            <person name="Gui C."/>
            <person name="Meng S."/>
            <person name="Li G."/>
            <person name="Viehrig K."/>
            <person name="Ye F."/>
            <person name="Su P."/>
            <person name="Kiefer A.F."/>
            <person name="Nichols A."/>
            <person name="Cepeda A.J."/>
            <person name="Yan W."/>
            <person name="Fan B."/>
            <person name="Jiang Y."/>
            <person name="Adhikari A."/>
            <person name="Zheng C.-J."/>
            <person name="Schuster L."/>
            <person name="Cowan T.M."/>
            <person name="Smanski M.J."/>
            <person name="Chevrette M.G."/>
            <person name="De Carvalho L.P.S."/>
            <person name="Shen B."/>
        </authorList>
    </citation>
    <scope>NUCLEOTIDE SEQUENCE [LARGE SCALE GENOMIC DNA]</scope>
    <source>
        <strain evidence="2 3">NPDC015755</strain>
    </source>
</reference>
<dbReference type="Proteomes" id="UP001603013">
    <property type="component" value="Unassembled WGS sequence"/>
</dbReference>
<proteinExistence type="predicted"/>
<accession>A0ABW6YMH0</accession>
<evidence type="ECO:0000313" key="2">
    <source>
        <dbReference type="EMBL" id="MFF8280980.1"/>
    </source>
</evidence>
<sequence length="104" mass="10975">MITRKTLLRLTAVCALVLTPVAVPPMTATAAPVPYGDCRTWKDGNTFGAACTGGGRAAYMAVAVCKNGESVGGRVMDGESGLWSYAYCTSVNSSLSRGYVRWFL</sequence>
<evidence type="ECO:0000313" key="3">
    <source>
        <dbReference type="Proteomes" id="UP001603013"/>
    </source>
</evidence>
<protein>
    <recommendedName>
        <fullName evidence="4">Secreted protein</fullName>
    </recommendedName>
</protein>
<keyword evidence="3" id="KW-1185">Reference proteome</keyword>
<name>A0ABW6YMH0_9ACTN</name>
<evidence type="ECO:0000256" key="1">
    <source>
        <dbReference type="SAM" id="SignalP"/>
    </source>
</evidence>
<gene>
    <name evidence="2" type="ORF">ACF05T_33810</name>
</gene>
<evidence type="ECO:0008006" key="4">
    <source>
        <dbReference type="Google" id="ProtNLM"/>
    </source>
</evidence>